<feature type="signal peptide" evidence="3">
    <location>
        <begin position="1"/>
        <end position="20"/>
    </location>
</feature>
<feature type="chain" id="PRO_5041326114" evidence="3">
    <location>
        <begin position="21"/>
        <end position="266"/>
    </location>
</feature>
<keyword evidence="2" id="KW-1133">Transmembrane helix</keyword>
<proteinExistence type="predicted"/>
<reference evidence="4" key="1">
    <citation type="submission" date="2023-07" db="EMBL/GenBank/DDBJ databases">
        <authorList>
            <consortium name="CYATHOMIX"/>
        </authorList>
    </citation>
    <scope>NUCLEOTIDE SEQUENCE</scope>
    <source>
        <strain evidence="4">N/A</strain>
    </source>
</reference>
<protein>
    <submittedName>
        <fullName evidence="4">Uncharacterized protein</fullName>
    </submittedName>
</protein>
<dbReference type="EMBL" id="CATQJL010000001">
    <property type="protein sequence ID" value="CAJ0589488.1"/>
    <property type="molecule type" value="Genomic_DNA"/>
</dbReference>
<evidence type="ECO:0000256" key="1">
    <source>
        <dbReference type="SAM" id="MobiDB-lite"/>
    </source>
</evidence>
<evidence type="ECO:0000313" key="5">
    <source>
        <dbReference type="Proteomes" id="UP001176961"/>
    </source>
</evidence>
<keyword evidence="2" id="KW-0472">Membrane</keyword>
<gene>
    <name evidence="4" type="ORF">CYNAS_LOCUS1471</name>
</gene>
<keyword evidence="2" id="KW-0812">Transmembrane</keyword>
<feature type="transmembrane region" description="Helical" evidence="2">
    <location>
        <begin position="172"/>
        <end position="199"/>
    </location>
</feature>
<keyword evidence="3" id="KW-0732">Signal</keyword>
<evidence type="ECO:0000256" key="3">
    <source>
        <dbReference type="SAM" id="SignalP"/>
    </source>
</evidence>
<keyword evidence="5" id="KW-1185">Reference proteome</keyword>
<dbReference type="AlphaFoldDB" id="A0AA36DKV3"/>
<dbReference type="Proteomes" id="UP001176961">
    <property type="component" value="Unassembled WGS sequence"/>
</dbReference>
<name>A0AA36DKV3_CYLNA</name>
<evidence type="ECO:0000313" key="4">
    <source>
        <dbReference type="EMBL" id="CAJ0589488.1"/>
    </source>
</evidence>
<organism evidence="4 5">
    <name type="scientific">Cylicocyclus nassatus</name>
    <name type="common">Nematode worm</name>
    <dbReference type="NCBI Taxonomy" id="53992"/>
    <lineage>
        <taxon>Eukaryota</taxon>
        <taxon>Metazoa</taxon>
        <taxon>Ecdysozoa</taxon>
        <taxon>Nematoda</taxon>
        <taxon>Chromadorea</taxon>
        <taxon>Rhabditida</taxon>
        <taxon>Rhabditina</taxon>
        <taxon>Rhabditomorpha</taxon>
        <taxon>Strongyloidea</taxon>
        <taxon>Strongylidae</taxon>
        <taxon>Cylicocyclus</taxon>
    </lineage>
</organism>
<feature type="compositionally biased region" description="Basic and acidic residues" evidence="1">
    <location>
        <begin position="135"/>
        <end position="147"/>
    </location>
</feature>
<evidence type="ECO:0000256" key="2">
    <source>
        <dbReference type="SAM" id="Phobius"/>
    </source>
</evidence>
<feature type="region of interest" description="Disordered" evidence="1">
    <location>
        <begin position="209"/>
        <end position="239"/>
    </location>
</feature>
<accession>A0AA36DKV3</accession>
<comment type="caution">
    <text evidence="4">The sequence shown here is derived from an EMBL/GenBank/DDBJ whole genome shotgun (WGS) entry which is preliminary data.</text>
</comment>
<feature type="region of interest" description="Disordered" evidence="1">
    <location>
        <begin position="135"/>
        <end position="165"/>
    </location>
</feature>
<sequence>MVPTSLSLMLLFSLEYYIVADQCYVGDDTFEALNVTIPICSFKIAYNNDCSAQPKVVLAEGPATQIVNFNNGRNSICYFEEMHLLCYCRGHLCNDDNSIKEILARELANGASGNLKKLVACFLLHADDGEGYIRQRLRGEEEPERQLRPLPMSIKKSPPEGKNGKNKPRNDWFLFIAGAAVVIIFADLILLFLIFFLVLKKRRLKNAGEKSNSNTLSKKSLDTHTPQYPFPEFSGREGSNILNVSDAEGVKRIEEVIKREEEEEQS</sequence>